<dbReference type="Proteomes" id="UP000774570">
    <property type="component" value="Unassembled WGS sequence"/>
</dbReference>
<keyword evidence="1 3" id="KW-0378">Hydrolase</keyword>
<dbReference type="InterPro" id="IPR029033">
    <property type="entry name" value="His_PPase_superfam"/>
</dbReference>
<dbReference type="RefSeq" id="WP_220164235.1">
    <property type="nucleotide sequence ID" value="NZ_JAIBOA010000003.1"/>
</dbReference>
<dbReference type="GO" id="GO:0016787">
    <property type="term" value="F:hydrolase activity"/>
    <property type="evidence" value="ECO:0007669"/>
    <property type="project" value="UniProtKB-KW"/>
</dbReference>
<dbReference type="Gene3D" id="3.90.79.10">
    <property type="entry name" value="Nucleoside Triphosphate Pyrophosphohydrolase"/>
    <property type="match status" value="1"/>
</dbReference>
<keyword evidence="4" id="KW-1185">Reference proteome</keyword>
<dbReference type="SUPFAM" id="SSF55811">
    <property type="entry name" value="Nudix"/>
    <property type="match status" value="1"/>
</dbReference>
<dbReference type="InterPro" id="IPR015797">
    <property type="entry name" value="NUDIX_hydrolase-like_dom_sf"/>
</dbReference>
<name>A0ABS7FQN0_9ACTN</name>
<dbReference type="SMART" id="SM00855">
    <property type="entry name" value="PGAM"/>
    <property type="match status" value="1"/>
</dbReference>
<dbReference type="InterPro" id="IPR051325">
    <property type="entry name" value="Nudix_hydrolase_domain"/>
</dbReference>
<evidence type="ECO:0000313" key="4">
    <source>
        <dbReference type="Proteomes" id="UP000774570"/>
    </source>
</evidence>
<dbReference type="PANTHER" id="PTHR21340">
    <property type="entry name" value="DIADENOSINE 5,5-P1,P4-TETRAPHOSPHATE PYROPHOSPHOHYDROLASE MUTT"/>
    <property type="match status" value="1"/>
</dbReference>
<comment type="caution">
    <text evidence="3">The sequence shown here is derived from an EMBL/GenBank/DDBJ whole genome shotgun (WGS) entry which is preliminary data.</text>
</comment>
<dbReference type="Pfam" id="PF00293">
    <property type="entry name" value="NUDIX"/>
    <property type="match status" value="1"/>
</dbReference>
<sequence>MDEAAVAIRAAGAVLWRDGGEDGGAGVQVALVHRPRYGDWSFPKGKVKPGEHVLRAAAREVTEETGVVPRLGRRLPASTYLKDGRVKRVDYWAARAEAAALPRFVPNDEVDRLDWLSVPAAEDRLSHSHDVDLLREFAAGPAATRPLVIVRHAPAGDKRRWAEPDELRPLDPHGRADAAALARLLPAYGPLRIVSSLTARCVDTVLPLARRTGAGLDGDPAFTVGATAAGRACERLLDLVADGVPTVVCTHGEIVADLVAGLCRHLGEKVPEDPSLRKGWFWAAHIAGDTIAALERHQPR</sequence>
<accession>A0ABS7FQN0</accession>
<dbReference type="EMBL" id="JAIBOA010000003">
    <property type="protein sequence ID" value="MBW8482034.1"/>
    <property type="molecule type" value="Genomic_DNA"/>
</dbReference>
<dbReference type="InterPro" id="IPR013078">
    <property type="entry name" value="His_Pase_superF_clade-1"/>
</dbReference>
<dbReference type="InterPro" id="IPR020084">
    <property type="entry name" value="NUDIX_hydrolase_CS"/>
</dbReference>
<evidence type="ECO:0000256" key="1">
    <source>
        <dbReference type="ARBA" id="ARBA00022801"/>
    </source>
</evidence>
<dbReference type="CDD" id="cd03673">
    <property type="entry name" value="NUDIX_Ap6A_hydrolase"/>
    <property type="match status" value="1"/>
</dbReference>
<protein>
    <submittedName>
        <fullName evidence="3">NUDIX hydrolase</fullName>
    </submittedName>
</protein>
<dbReference type="InterPro" id="IPR000086">
    <property type="entry name" value="NUDIX_hydrolase_dom"/>
</dbReference>
<dbReference type="SUPFAM" id="SSF53254">
    <property type="entry name" value="Phosphoglycerate mutase-like"/>
    <property type="match status" value="1"/>
</dbReference>
<feature type="domain" description="Nudix hydrolase" evidence="2">
    <location>
        <begin position="6"/>
        <end position="139"/>
    </location>
</feature>
<reference evidence="3 4" key="1">
    <citation type="submission" date="2021-07" db="EMBL/GenBank/DDBJ databases">
        <title>Actinomadura sp. PM05-2 isolated from lichen.</title>
        <authorList>
            <person name="Somphong A."/>
            <person name="Phongsopitanun W."/>
            <person name="Tanasupawat S."/>
            <person name="Peongsungnone V."/>
        </authorList>
    </citation>
    <scope>NUCLEOTIDE SEQUENCE [LARGE SCALE GENOMIC DNA]</scope>
    <source>
        <strain evidence="3 4">PM05-2</strain>
    </source>
</reference>
<evidence type="ECO:0000259" key="2">
    <source>
        <dbReference type="PROSITE" id="PS51462"/>
    </source>
</evidence>
<dbReference type="PROSITE" id="PS51462">
    <property type="entry name" value="NUDIX"/>
    <property type="match status" value="1"/>
</dbReference>
<proteinExistence type="predicted"/>
<organism evidence="3 4">
    <name type="scientific">Actinomadura parmotrematis</name>
    <dbReference type="NCBI Taxonomy" id="2864039"/>
    <lineage>
        <taxon>Bacteria</taxon>
        <taxon>Bacillati</taxon>
        <taxon>Actinomycetota</taxon>
        <taxon>Actinomycetes</taxon>
        <taxon>Streptosporangiales</taxon>
        <taxon>Thermomonosporaceae</taxon>
        <taxon>Actinomadura</taxon>
    </lineage>
</organism>
<gene>
    <name evidence="3" type="ORF">K1Y72_06635</name>
</gene>
<dbReference type="PROSITE" id="PS00893">
    <property type="entry name" value="NUDIX_BOX"/>
    <property type="match status" value="1"/>
</dbReference>
<dbReference type="Gene3D" id="3.40.50.1240">
    <property type="entry name" value="Phosphoglycerate mutase-like"/>
    <property type="match status" value="1"/>
</dbReference>
<evidence type="ECO:0000313" key="3">
    <source>
        <dbReference type="EMBL" id="MBW8482034.1"/>
    </source>
</evidence>
<dbReference type="PANTHER" id="PTHR21340:SF0">
    <property type="entry name" value="BIS(5'-NUCLEOSYL)-TETRAPHOSPHATASE [ASYMMETRICAL]"/>
    <property type="match status" value="1"/>
</dbReference>
<dbReference type="Pfam" id="PF00300">
    <property type="entry name" value="His_Phos_1"/>
    <property type="match status" value="1"/>
</dbReference>